<dbReference type="Gene3D" id="3.40.525.10">
    <property type="entry name" value="CRAL-TRIO lipid binding domain"/>
    <property type="match status" value="1"/>
</dbReference>
<dbReference type="InterPro" id="IPR036273">
    <property type="entry name" value="CRAL/TRIO_N_dom_sf"/>
</dbReference>
<dbReference type="InterPro" id="IPR052432">
    <property type="entry name" value="PITP/CRAL-TRIO"/>
</dbReference>
<protein>
    <recommendedName>
        <fullName evidence="1">CRAL-TRIO domain-containing protein</fullName>
    </recommendedName>
</protein>
<keyword evidence="3" id="KW-1185">Reference proteome</keyword>
<dbReference type="InterPro" id="IPR001251">
    <property type="entry name" value="CRAL-TRIO_dom"/>
</dbReference>
<gene>
    <name evidence="2" type="ORF">SAPINGB_P001341</name>
</gene>
<feature type="domain" description="CRAL-TRIO" evidence="1">
    <location>
        <begin position="176"/>
        <end position="321"/>
    </location>
</feature>
<dbReference type="SMART" id="SM00516">
    <property type="entry name" value="SEC14"/>
    <property type="match status" value="1"/>
</dbReference>
<dbReference type="PANTHER" id="PTHR46590:SF1">
    <property type="entry name" value="PHOSPHATIDYLINOSITOL TRANSFER PROTEIN CSR1"/>
    <property type="match status" value="1"/>
</dbReference>
<dbReference type="OrthoDB" id="43460at2759"/>
<evidence type="ECO:0000313" key="3">
    <source>
        <dbReference type="Proteomes" id="UP000398389"/>
    </source>
</evidence>
<reference evidence="2 3" key="1">
    <citation type="submission" date="2019-09" db="EMBL/GenBank/DDBJ databases">
        <authorList>
            <person name="Brejova B."/>
        </authorList>
    </citation>
    <scope>NUCLEOTIDE SEQUENCE [LARGE SCALE GENOMIC DNA]</scope>
</reference>
<dbReference type="SMART" id="SM01100">
    <property type="entry name" value="CRAL_TRIO_N"/>
    <property type="match status" value="1"/>
</dbReference>
<dbReference type="PROSITE" id="PS50191">
    <property type="entry name" value="CRAL_TRIO"/>
    <property type="match status" value="1"/>
</dbReference>
<dbReference type="AlphaFoldDB" id="A0A5E8BBE5"/>
<dbReference type="PANTHER" id="PTHR46590">
    <property type="entry name" value="PHOSPHATIDYLINOSITOL TRANSFER PROTEIN CSR1-RELATED"/>
    <property type="match status" value="1"/>
</dbReference>
<name>A0A5E8BBE5_9ASCO</name>
<dbReference type="Pfam" id="PF03765">
    <property type="entry name" value="CRAL_TRIO_N"/>
    <property type="match status" value="1"/>
</dbReference>
<dbReference type="InterPro" id="IPR036865">
    <property type="entry name" value="CRAL-TRIO_dom_sf"/>
</dbReference>
<dbReference type="SUPFAM" id="SSF52087">
    <property type="entry name" value="CRAL/TRIO domain"/>
    <property type="match status" value="1"/>
</dbReference>
<dbReference type="EMBL" id="CABVLU010000001">
    <property type="protein sequence ID" value="VVT46695.1"/>
    <property type="molecule type" value="Genomic_DNA"/>
</dbReference>
<dbReference type="Pfam" id="PF00650">
    <property type="entry name" value="CRAL_TRIO"/>
    <property type="match status" value="1"/>
</dbReference>
<dbReference type="GeneID" id="43580164"/>
<dbReference type="Proteomes" id="UP000398389">
    <property type="component" value="Unassembled WGS sequence"/>
</dbReference>
<evidence type="ECO:0000313" key="2">
    <source>
        <dbReference type="EMBL" id="VVT46695.1"/>
    </source>
</evidence>
<dbReference type="SUPFAM" id="SSF46938">
    <property type="entry name" value="CRAL/TRIO N-terminal domain"/>
    <property type="match status" value="1"/>
</dbReference>
<organism evidence="2 3">
    <name type="scientific">Magnusiomyces paraingens</name>
    <dbReference type="NCBI Taxonomy" id="2606893"/>
    <lineage>
        <taxon>Eukaryota</taxon>
        <taxon>Fungi</taxon>
        <taxon>Dikarya</taxon>
        <taxon>Ascomycota</taxon>
        <taxon>Saccharomycotina</taxon>
        <taxon>Dipodascomycetes</taxon>
        <taxon>Dipodascales</taxon>
        <taxon>Dipodascaceae</taxon>
        <taxon>Magnusiomyces</taxon>
    </lineage>
</organism>
<dbReference type="RefSeq" id="XP_031851955.1">
    <property type="nucleotide sequence ID" value="XM_031996064.1"/>
</dbReference>
<proteinExistence type="predicted"/>
<accession>A0A5E8BBE5</accession>
<evidence type="ECO:0000259" key="1">
    <source>
        <dbReference type="PROSITE" id="PS50191"/>
    </source>
</evidence>
<sequence>MVKNITVSYGKGRLPTLTLDQEQKLKDMWAHFLNYCGSLPPNLKTTVSTLTQHSADTKQKKNGSSWFGRGKVEVIEDTPEMEFAAFKEAIKELPGDQVLKVTLQMVRFDHPDSLMLRFLRARKWNVKNALIMIGKTIHWRVTEGHPDKLLQTGEIGAIENKYDDFMLQLRSGKGYIYGYDLNGRPVVHIHSDLHNPKAQELKSVQDFTIYLLETGRLLLKDPVDTATVFFDLSKFGLSNMDYGVVKFLIACFEGYYPETLGLMIIHKAPWVFSGIWNIIKNWMDPFVAQKIVFTKSYEDLLKYFPPEYIEKEHGGSDDYQYKYIEPPAGESAKINDNATREKIFLQQEELQQEFIEATIEWIKSSDKNTNQTSQARKNEISARSADLYWISDEYVRARSMIDRTGVLESFNKLHSTWVVSEPK</sequence>
<dbReference type="InterPro" id="IPR011074">
    <property type="entry name" value="CRAL/TRIO_N_dom"/>
</dbReference>
<dbReference type="CDD" id="cd00170">
    <property type="entry name" value="SEC14"/>
    <property type="match status" value="1"/>
</dbReference>